<evidence type="ECO:0000313" key="2">
    <source>
        <dbReference type="EMBL" id="MBB6478681.1"/>
    </source>
</evidence>
<dbReference type="Gene3D" id="3.40.630.30">
    <property type="match status" value="1"/>
</dbReference>
<organism evidence="2 3">
    <name type="scientific">Spirochaeta isovalerica</name>
    <dbReference type="NCBI Taxonomy" id="150"/>
    <lineage>
        <taxon>Bacteria</taxon>
        <taxon>Pseudomonadati</taxon>
        <taxon>Spirochaetota</taxon>
        <taxon>Spirochaetia</taxon>
        <taxon>Spirochaetales</taxon>
        <taxon>Spirochaetaceae</taxon>
        <taxon>Spirochaeta</taxon>
    </lineage>
</organism>
<accession>A0A841R5M6</accession>
<dbReference type="RefSeq" id="WP_184742743.1">
    <property type="nucleotide sequence ID" value="NZ_JACHGJ010000001.1"/>
</dbReference>
<dbReference type="InterPro" id="IPR013653">
    <property type="entry name" value="GCN5-like_dom"/>
</dbReference>
<dbReference type="Proteomes" id="UP000587760">
    <property type="component" value="Unassembled WGS sequence"/>
</dbReference>
<comment type="caution">
    <text evidence="2">The sequence shown here is derived from an EMBL/GenBank/DDBJ whole genome shotgun (WGS) entry which is preliminary data.</text>
</comment>
<keyword evidence="3" id="KW-1185">Reference proteome</keyword>
<dbReference type="Pfam" id="PF08445">
    <property type="entry name" value="FR47"/>
    <property type="match status" value="1"/>
</dbReference>
<reference evidence="2 3" key="1">
    <citation type="submission" date="2020-08" db="EMBL/GenBank/DDBJ databases">
        <title>Genomic Encyclopedia of Type Strains, Phase IV (KMG-IV): sequencing the most valuable type-strain genomes for metagenomic binning, comparative biology and taxonomic classification.</title>
        <authorList>
            <person name="Goeker M."/>
        </authorList>
    </citation>
    <scope>NUCLEOTIDE SEQUENCE [LARGE SCALE GENOMIC DNA]</scope>
    <source>
        <strain evidence="2 3">DSM 2461</strain>
    </source>
</reference>
<protein>
    <submittedName>
        <fullName evidence="2">GNAT superfamily N-acetyltransferase</fullName>
    </submittedName>
</protein>
<dbReference type="EMBL" id="JACHGJ010000001">
    <property type="protein sequence ID" value="MBB6478681.1"/>
    <property type="molecule type" value="Genomic_DNA"/>
</dbReference>
<evidence type="ECO:0000259" key="1">
    <source>
        <dbReference type="PROSITE" id="PS51186"/>
    </source>
</evidence>
<name>A0A841R5M6_9SPIO</name>
<gene>
    <name evidence="2" type="ORF">HNR50_000314</name>
</gene>
<dbReference type="InterPro" id="IPR000182">
    <property type="entry name" value="GNAT_dom"/>
</dbReference>
<dbReference type="AlphaFoldDB" id="A0A841R5M6"/>
<dbReference type="CDD" id="cd04301">
    <property type="entry name" value="NAT_SF"/>
    <property type="match status" value="1"/>
</dbReference>
<keyword evidence="2" id="KW-0808">Transferase</keyword>
<proteinExistence type="predicted"/>
<dbReference type="GO" id="GO:0016747">
    <property type="term" value="F:acyltransferase activity, transferring groups other than amino-acyl groups"/>
    <property type="evidence" value="ECO:0007669"/>
    <property type="project" value="InterPro"/>
</dbReference>
<feature type="domain" description="N-acetyltransferase" evidence="1">
    <location>
        <begin position="145"/>
        <end position="285"/>
    </location>
</feature>
<dbReference type="PROSITE" id="PS51186">
    <property type="entry name" value="GNAT"/>
    <property type="match status" value="1"/>
</dbReference>
<dbReference type="SUPFAM" id="SSF55729">
    <property type="entry name" value="Acyl-CoA N-acyltransferases (Nat)"/>
    <property type="match status" value="1"/>
</dbReference>
<dbReference type="InterPro" id="IPR016181">
    <property type="entry name" value="Acyl_CoA_acyltransferase"/>
</dbReference>
<sequence>MKWTICGKSDLGKLVDFSLQNEWEHSFFTSRLIEEGEFVLPQRNRFPVFILKDGSSIRGACMITSWGSLFPVFSQIDPPDNKTLRELMTKLKLSLRKVYSLMGTEERVELLRPFLNREKEIPVNYNLMVKEAYGLPVQSPLSADCSIHLAGPDDSASLLGLELEYQREEVFLDPTQIDSSRIYHNLRGTLSEQIVFYVLRNSLPVAKAGTNARGYAWNQIGGVYTDKSMRNQGFSTKLMSHLIGYLEKEGKKTTLFVKENNVSAEKVYNKLGFQRRKGFTIIYYL</sequence>
<evidence type="ECO:0000313" key="3">
    <source>
        <dbReference type="Proteomes" id="UP000587760"/>
    </source>
</evidence>